<reference evidence="2" key="1">
    <citation type="submission" date="2020-10" db="EMBL/GenBank/DDBJ databases">
        <authorList>
            <person name="Gilroy R."/>
        </authorList>
    </citation>
    <scope>NUCLEOTIDE SEQUENCE</scope>
    <source>
        <strain evidence="2">ChiSxjej1B13-7041</strain>
    </source>
</reference>
<proteinExistence type="predicted"/>
<dbReference type="EMBL" id="DVHU01000004">
    <property type="protein sequence ID" value="HIR91851.1"/>
    <property type="molecule type" value="Genomic_DNA"/>
</dbReference>
<dbReference type="AlphaFoldDB" id="A0A9D1EHE5"/>
<evidence type="ECO:0000313" key="2">
    <source>
        <dbReference type="EMBL" id="HIR91851.1"/>
    </source>
</evidence>
<name>A0A9D1EHE5_9FIRM</name>
<dbReference type="SUPFAM" id="SSF109604">
    <property type="entry name" value="HD-domain/PDEase-like"/>
    <property type="match status" value="1"/>
</dbReference>
<evidence type="ECO:0000259" key="1">
    <source>
        <dbReference type="PROSITE" id="PS51832"/>
    </source>
</evidence>
<dbReference type="CDD" id="cd00077">
    <property type="entry name" value="HDc"/>
    <property type="match status" value="1"/>
</dbReference>
<dbReference type="SMART" id="SM00471">
    <property type="entry name" value="HDc"/>
    <property type="match status" value="1"/>
</dbReference>
<gene>
    <name evidence="2" type="ORF">IAB98_00335</name>
</gene>
<dbReference type="InterPro" id="IPR003607">
    <property type="entry name" value="HD/PDEase_dom"/>
</dbReference>
<reference evidence="2" key="2">
    <citation type="journal article" date="2021" name="PeerJ">
        <title>Extensive microbial diversity within the chicken gut microbiome revealed by metagenomics and culture.</title>
        <authorList>
            <person name="Gilroy R."/>
            <person name="Ravi A."/>
            <person name="Getino M."/>
            <person name="Pursley I."/>
            <person name="Horton D.L."/>
            <person name="Alikhan N.F."/>
            <person name="Baker D."/>
            <person name="Gharbi K."/>
            <person name="Hall N."/>
            <person name="Watson M."/>
            <person name="Adriaenssens E.M."/>
            <person name="Foster-Nyarko E."/>
            <person name="Jarju S."/>
            <person name="Secka A."/>
            <person name="Antonio M."/>
            <person name="Oren A."/>
            <person name="Chaudhuri R.R."/>
            <person name="La Ragione R."/>
            <person name="Hildebrand F."/>
            <person name="Pallen M.J."/>
        </authorList>
    </citation>
    <scope>NUCLEOTIDE SEQUENCE</scope>
    <source>
        <strain evidence="2">ChiSxjej1B13-7041</strain>
    </source>
</reference>
<protein>
    <submittedName>
        <fullName evidence="2">HD domain-containing protein</fullName>
    </submittedName>
</protein>
<dbReference type="Gene3D" id="1.10.3210.10">
    <property type="entry name" value="Hypothetical protein af1432"/>
    <property type="match status" value="1"/>
</dbReference>
<dbReference type="PANTHER" id="PTHR43155:SF2">
    <property type="entry name" value="CYCLIC DI-GMP PHOSPHODIESTERASE PA4108"/>
    <property type="match status" value="1"/>
</dbReference>
<dbReference type="Proteomes" id="UP000886841">
    <property type="component" value="Unassembled WGS sequence"/>
</dbReference>
<comment type="caution">
    <text evidence="2">The sequence shown here is derived from an EMBL/GenBank/DDBJ whole genome shotgun (WGS) entry which is preliminary data.</text>
</comment>
<evidence type="ECO:0000313" key="3">
    <source>
        <dbReference type="Proteomes" id="UP000886841"/>
    </source>
</evidence>
<sequence>MCPSTLPESTRCWRESGRESKNICFRSDCKVAEKVYINRKHFLNYSLKEQIDHGIRVSNLACQVARQLGLEKSLCHELAVAGVVHDIGKIVLGFDIGAVKNPLVVEEMKYVRMHARISYDILKDRGYSPFILQSILHHHENMDGSGYPDNLRGEEIPYGARILRVCDVYAALTSDRPYRSSFDKETALELMIEEVKNFDMKVFLAFQRLVHEKEL</sequence>
<dbReference type="InterPro" id="IPR037522">
    <property type="entry name" value="HD_GYP_dom"/>
</dbReference>
<accession>A0A9D1EHE5</accession>
<organism evidence="2 3">
    <name type="scientific">Candidatus Egerieimonas intestinavium</name>
    <dbReference type="NCBI Taxonomy" id="2840777"/>
    <lineage>
        <taxon>Bacteria</taxon>
        <taxon>Bacillati</taxon>
        <taxon>Bacillota</taxon>
        <taxon>Clostridia</taxon>
        <taxon>Lachnospirales</taxon>
        <taxon>Lachnospiraceae</taxon>
        <taxon>Lachnospiraceae incertae sedis</taxon>
        <taxon>Candidatus Egerieimonas</taxon>
    </lineage>
</organism>
<dbReference type="PANTHER" id="PTHR43155">
    <property type="entry name" value="CYCLIC DI-GMP PHOSPHODIESTERASE PA4108-RELATED"/>
    <property type="match status" value="1"/>
</dbReference>
<dbReference type="PROSITE" id="PS51832">
    <property type="entry name" value="HD_GYP"/>
    <property type="match status" value="1"/>
</dbReference>
<dbReference type="Pfam" id="PF13487">
    <property type="entry name" value="HD_5"/>
    <property type="match status" value="1"/>
</dbReference>
<feature type="domain" description="HD-GYP" evidence="1">
    <location>
        <begin position="28"/>
        <end position="215"/>
    </location>
</feature>